<sequence length="71" mass="8238">MKIHPYERFNFMVTTILEAQRKLEDELCTSDRSSGYNLALPAMSSARPLYRDLLRSSSFPPQPRMRLSSDD</sequence>
<dbReference type="EMBL" id="PGOL01001703">
    <property type="protein sequence ID" value="PKI55426.1"/>
    <property type="molecule type" value="Genomic_DNA"/>
</dbReference>
<evidence type="ECO:0000313" key="2">
    <source>
        <dbReference type="Proteomes" id="UP000233551"/>
    </source>
</evidence>
<accession>A0A2I0JII6</accession>
<comment type="caution">
    <text evidence="1">The sequence shown here is derived from an EMBL/GenBank/DDBJ whole genome shotgun (WGS) entry which is preliminary data.</text>
</comment>
<keyword evidence="2" id="KW-1185">Reference proteome</keyword>
<protein>
    <submittedName>
        <fullName evidence="1">Uncharacterized protein</fullName>
    </submittedName>
</protein>
<proteinExistence type="predicted"/>
<name>A0A2I0JII6_PUNGR</name>
<evidence type="ECO:0000313" key="1">
    <source>
        <dbReference type="EMBL" id="PKI55426.1"/>
    </source>
</evidence>
<dbReference type="Proteomes" id="UP000233551">
    <property type="component" value="Unassembled WGS sequence"/>
</dbReference>
<reference evidence="1 2" key="1">
    <citation type="submission" date="2017-11" db="EMBL/GenBank/DDBJ databases">
        <title>De-novo sequencing of pomegranate (Punica granatum L.) genome.</title>
        <authorList>
            <person name="Akparov Z."/>
            <person name="Amiraslanov A."/>
            <person name="Hajiyeva S."/>
            <person name="Abbasov M."/>
            <person name="Kaur K."/>
            <person name="Hamwieh A."/>
            <person name="Solovyev V."/>
            <person name="Salamov A."/>
            <person name="Braich B."/>
            <person name="Kosarev P."/>
            <person name="Mahmoud A."/>
            <person name="Hajiyev E."/>
            <person name="Babayeva S."/>
            <person name="Izzatullayeva V."/>
            <person name="Mammadov A."/>
            <person name="Mammadov A."/>
            <person name="Sharifova S."/>
            <person name="Ojaghi J."/>
            <person name="Eynullazada K."/>
            <person name="Bayramov B."/>
            <person name="Abdulazimova A."/>
            <person name="Shahmuradov I."/>
        </authorList>
    </citation>
    <scope>NUCLEOTIDE SEQUENCE [LARGE SCALE GENOMIC DNA]</scope>
    <source>
        <strain evidence="2">cv. AG2017</strain>
        <tissue evidence="1">Leaf</tissue>
    </source>
</reference>
<gene>
    <name evidence="1" type="ORF">CRG98_024199</name>
</gene>
<dbReference type="AlphaFoldDB" id="A0A2I0JII6"/>
<organism evidence="1 2">
    <name type="scientific">Punica granatum</name>
    <name type="common">Pomegranate</name>
    <dbReference type="NCBI Taxonomy" id="22663"/>
    <lineage>
        <taxon>Eukaryota</taxon>
        <taxon>Viridiplantae</taxon>
        <taxon>Streptophyta</taxon>
        <taxon>Embryophyta</taxon>
        <taxon>Tracheophyta</taxon>
        <taxon>Spermatophyta</taxon>
        <taxon>Magnoliopsida</taxon>
        <taxon>eudicotyledons</taxon>
        <taxon>Gunneridae</taxon>
        <taxon>Pentapetalae</taxon>
        <taxon>rosids</taxon>
        <taxon>malvids</taxon>
        <taxon>Myrtales</taxon>
        <taxon>Lythraceae</taxon>
        <taxon>Punica</taxon>
    </lineage>
</organism>